<evidence type="ECO:0000313" key="3">
    <source>
        <dbReference type="Proteomes" id="UP000784294"/>
    </source>
</evidence>
<feature type="region of interest" description="Disordered" evidence="1">
    <location>
        <begin position="1"/>
        <end position="86"/>
    </location>
</feature>
<gene>
    <name evidence="2" type="ORF">PXEA_LOCUS15674</name>
</gene>
<protein>
    <submittedName>
        <fullName evidence="2">Uncharacterized protein</fullName>
    </submittedName>
</protein>
<feature type="compositionally biased region" description="Low complexity" evidence="1">
    <location>
        <begin position="44"/>
        <end position="61"/>
    </location>
</feature>
<sequence length="135" mass="14482">MGGDRVKIPAIEQGSPSTLTLNSSGSAVPEEQRHSHEKPDQTDSANASTGESSCSSSSCGTRTKPPDSGPHPTKNSPSTSNTVHNGSFVLNASGEYETRRLLSELHQAWMEFDPLCSALTRVNRQLDVLQHNPPK</sequence>
<evidence type="ECO:0000313" key="2">
    <source>
        <dbReference type="EMBL" id="VEL22234.1"/>
    </source>
</evidence>
<name>A0A3S5CN08_9PLAT</name>
<feature type="compositionally biased region" description="Polar residues" evidence="1">
    <location>
        <begin position="14"/>
        <end position="26"/>
    </location>
</feature>
<reference evidence="2" key="1">
    <citation type="submission" date="2018-11" db="EMBL/GenBank/DDBJ databases">
        <authorList>
            <consortium name="Pathogen Informatics"/>
        </authorList>
    </citation>
    <scope>NUCLEOTIDE SEQUENCE</scope>
</reference>
<feature type="compositionally biased region" description="Basic and acidic residues" evidence="1">
    <location>
        <begin position="30"/>
        <end position="41"/>
    </location>
</feature>
<evidence type="ECO:0000256" key="1">
    <source>
        <dbReference type="SAM" id="MobiDB-lite"/>
    </source>
</evidence>
<proteinExistence type="predicted"/>
<feature type="compositionally biased region" description="Polar residues" evidence="1">
    <location>
        <begin position="73"/>
        <end position="86"/>
    </location>
</feature>
<accession>A0A3S5CN08</accession>
<organism evidence="2 3">
    <name type="scientific">Protopolystoma xenopodis</name>
    <dbReference type="NCBI Taxonomy" id="117903"/>
    <lineage>
        <taxon>Eukaryota</taxon>
        <taxon>Metazoa</taxon>
        <taxon>Spiralia</taxon>
        <taxon>Lophotrochozoa</taxon>
        <taxon>Platyhelminthes</taxon>
        <taxon>Monogenea</taxon>
        <taxon>Polyopisthocotylea</taxon>
        <taxon>Polystomatidea</taxon>
        <taxon>Polystomatidae</taxon>
        <taxon>Protopolystoma</taxon>
    </lineage>
</organism>
<comment type="caution">
    <text evidence="2">The sequence shown here is derived from an EMBL/GenBank/DDBJ whole genome shotgun (WGS) entry which is preliminary data.</text>
</comment>
<dbReference type="Proteomes" id="UP000784294">
    <property type="component" value="Unassembled WGS sequence"/>
</dbReference>
<dbReference type="AlphaFoldDB" id="A0A3S5CN08"/>
<dbReference type="EMBL" id="CAAALY010055360">
    <property type="protein sequence ID" value="VEL22234.1"/>
    <property type="molecule type" value="Genomic_DNA"/>
</dbReference>
<keyword evidence="3" id="KW-1185">Reference proteome</keyword>